<dbReference type="InterPro" id="IPR018765">
    <property type="entry name" value="DUF2341"/>
</dbReference>
<comment type="caution">
    <text evidence="4">The sequence shown here is derived from an EMBL/GenBank/DDBJ whole genome shotgun (WGS) entry which is preliminary data.</text>
</comment>
<protein>
    <recommendedName>
        <fullName evidence="3">LamG-like jellyroll fold domain-containing protein</fullName>
    </recommendedName>
</protein>
<evidence type="ECO:0000256" key="1">
    <source>
        <dbReference type="ARBA" id="ARBA00022729"/>
    </source>
</evidence>
<sequence>FDIQNIKGLWRFDELYYDGTVGEVKDETESNYGTTNGGVITTSDAKFGRAAYFDGYDDYVEIPDNGSMDLSSSSFTVEAWSKRLGTNNESGTIMATGGTDWAQGFMLQHRNDGLWAQVSDGQGDGINIQALDKGLYDNNWHHFVLVVNRNTDTAQGYIDGKDVTGPVDISTEDDLHLDGTPIRIGRLADHSTTDQFNFGLIDEPKVYEGALSSNEISNRYQSYMYKTGGSYLLQKYGEIEPAIDIENEPKSLKTRYSEDWLESAPIKIDNSLNNKTLTDYQVKLEIVNKPGMKPDFSDLRFTDSDKISELPYWLEKKTDNSTTTVWVKVPNITASSTKTLYMYYGNSAATSTSDGDSVFEDFDVKGIEGNWKFDEASYNGTSGDVKDQTGIHDGKSLGGLTSTNDAKFGKAAQFDGTNDSIELGNWFAYQNFTISMWVNPADTQKQWATIIDNASTPDVNWILEQENNILNRYLWWMTDGSTNPVALFYLTPNQWSHITISRNQATKENNFYVNGQLISRAVGKSLINYDGNQFLRIGNHADGNRNWNGKIDEVNIFDRALSDAEIAI</sequence>
<dbReference type="Gene3D" id="2.60.120.200">
    <property type="match status" value="2"/>
</dbReference>
<dbReference type="AlphaFoldDB" id="A0A0F9CJ49"/>
<evidence type="ECO:0000259" key="3">
    <source>
        <dbReference type="SMART" id="SM00560"/>
    </source>
</evidence>
<keyword evidence="2" id="KW-1015">Disulfide bond</keyword>
<dbReference type="InterPro" id="IPR013320">
    <property type="entry name" value="ConA-like_dom_sf"/>
</dbReference>
<dbReference type="EMBL" id="LAZR01033061">
    <property type="protein sequence ID" value="KKL49159.1"/>
    <property type="molecule type" value="Genomic_DNA"/>
</dbReference>
<organism evidence="4">
    <name type="scientific">marine sediment metagenome</name>
    <dbReference type="NCBI Taxonomy" id="412755"/>
    <lineage>
        <taxon>unclassified sequences</taxon>
        <taxon>metagenomes</taxon>
        <taxon>ecological metagenomes</taxon>
    </lineage>
</organism>
<dbReference type="InterPro" id="IPR006558">
    <property type="entry name" value="LamG-like"/>
</dbReference>
<reference evidence="4" key="1">
    <citation type="journal article" date="2015" name="Nature">
        <title>Complex archaea that bridge the gap between prokaryotes and eukaryotes.</title>
        <authorList>
            <person name="Spang A."/>
            <person name="Saw J.H."/>
            <person name="Jorgensen S.L."/>
            <person name="Zaremba-Niedzwiedzka K."/>
            <person name="Martijn J."/>
            <person name="Lind A.E."/>
            <person name="van Eijk R."/>
            <person name="Schleper C."/>
            <person name="Guy L."/>
            <person name="Ettema T.J."/>
        </authorList>
    </citation>
    <scope>NUCLEOTIDE SEQUENCE</scope>
</reference>
<proteinExistence type="predicted"/>
<evidence type="ECO:0000256" key="2">
    <source>
        <dbReference type="ARBA" id="ARBA00023157"/>
    </source>
</evidence>
<dbReference type="SMART" id="SM00560">
    <property type="entry name" value="LamGL"/>
    <property type="match status" value="1"/>
</dbReference>
<dbReference type="SUPFAM" id="SSF49899">
    <property type="entry name" value="Concanavalin A-like lectins/glucanases"/>
    <property type="match status" value="2"/>
</dbReference>
<dbReference type="PANTHER" id="PTHR47635">
    <property type="entry name" value="CUB DOMAIN-CONTAINING PROTEIN"/>
    <property type="match status" value="1"/>
</dbReference>
<evidence type="ECO:0000313" key="4">
    <source>
        <dbReference type="EMBL" id="KKL49159.1"/>
    </source>
</evidence>
<accession>A0A0F9CJ49</accession>
<dbReference type="PANTHER" id="PTHR47635:SF2">
    <property type="entry name" value="LAMG-LIKE JELLYROLL FOLD DOMAIN-CONTAINING PROTEIN"/>
    <property type="match status" value="1"/>
</dbReference>
<name>A0A0F9CJ49_9ZZZZ</name>
<feature type="non-terminal residue" evidence="4">
    <location>
        <position position="568"/>
    </location>
</feature>
<keyword evidence="1" id="KW-0732">Signal</keyword>
<feature type="non-terminal residue" evidence="4">
    <location>
        <position position="1"/>
    </location>
</feature>
<gene>
    <name evidence="4" type="ORF">LCGC14_2318300</name>
</gene>
<dbReference type="Pfam" id="PF10102">
    <property type="entry name" value="DUF2341"/>
    <property type="match status" value="1"/>
</dbReference>
<feature type="domain" description="LamG-like jellyroll fold" evidence="3">
    <location>
        <begin position="73"/>
        <end position="214"/>
    </location>
</feature>
<dbReference type="Pfam" id="PF13385">
    <property type="entry name" value="Laminin_G_3"/>
    <property type="match status" value="2"/>
</dbReference>